<evidence type="ECO:0008006" key="3">
    <source>
        <dbReference type="Google" id="ProtNLM"/>
    </source>
</evidence>
<reference evidence="2" key="1">
    <citation type="journal article" date="2019" name="Int. J. Syst. Evol. Microbiol.">
        <title>The Global Catalogue of Microorganisms (GCM) 10K type strain sequencing project: providing services to taxonomists for standard genome sequencing and annotation.</title>
        <authorList>
            <consortium name="The Broad Institute Genomics Platform"/>
            <consortium name="The Broad Institute Genome Sequencing Center for Infectious Disease"/>
            <person name="Wu L."/>
            <person name="Ma J."/>
        </authorList>
    </citation>
    <scope>NUCLEOTIDE SEQUENCE [LARGE SCALE GENOMIC DNA]</scope>
    <source>
        <strain evidence="2">CGMCC 1.12470</strain>
    </source>
</reference>
<protein>
    <recommendedName>
        <fullName evidence="3">ImmA/IrrE family metallo-endopeptidase</fullName>
    </recommendedName>
</protein>
<keyword evidence="2" id="KW-1185">Reference proteome</keyword>
<evidence type="ECO:0000313" key="1">
    <source>
        <dbReference type="EMBL" id="MFD1661316.1"/>
    </source>
</evidence>
<sequence length="180" mass="20259">MKERRLRKNCRRDLQALGIQPPLDVNELCTLLGNRRGRPLRLVPYPLPVPGPYGAWVATRSADYILYQQETSKAHQDHIILHEIGHILAGHRGESANDDTENEGCANDCRQGDLEGPGPDAVQYVLRRTSYDEAREREAELIATIILEWASVLDQVAPPPVAQPDLRRVQTALGDRRGWL</sequence>
<dbReference type="Proteomes" id="UP001597261">
    <property type="component" value="Unassembled WGS sequence"/>
</dbReference>
<organism evidence="1 2">
    <name type="scientific">Streptomyces caeni</name>
    <dbReference type="NCBI Taxonomy" id="2307231"/>
    <lineage>
        <taxon>Bacteria</taxon>
        <taxon>Bacillati</taxon>
        <taxon>Actinomycetota</taxon>
        <taxon>Actinomycetes</taxon>
        <taxon>Kitasatosporales</taxon>
        <taxon>Streptomycetaceae</taxon>
        <taxon>Streptomyces</taxon>
    </lineage>
</organism>
<dbReference type="RefSeq" id="WP_381086981.1">
    <property type="nucleotide sequence ID" value="NZ_JBHUDX010000072.1"/>
</dbReference>
<proteinExistence type="predicted"/>
<evidence type="ECO:0000313" key="2">
    <source>
        <dbReference type="Proteomes" id="UP001597261"/>
    </source>
</evidence>
<accession>A0ABW4IXR2</accession>
<comment type="caution">
    <text evidence="1">The sequence shown here is derived from an EMBL/GenBank/DDBJ whole genome shotgun (WGS) entry which is preliminary data.</text>
</comment>
<dbReference type="EMBL" id="JBHUDX010000072">
    <property type="protein sequence ID" value="MFD1661316.1"/>
    <property type="molecule type" value="Genomic_DNA"/>
</dbReference>
<gene>
    <name evidence="1" type="ORF">ACFSL4_24690</name>
</gene>
<name>A0ABW4IXR2_9ACTN</name>